<dbReference type="GO" id="GO:0003924">
    <property type="term" value="F:GTPase activity"/>
    <property type="evidence" value="ECO:0007669"/>
    <property type="project" value="InterPro"/>
</dbReference>
<dbReference type="Pfam" id="PF00025">
    <property type="entry name" value="Arf"/>
    <property type="match status" value="1"/>
</dbReference>
<dbReference type="AlphaFoldDB" id="A0AA36EHH5"/>
<sequence>MQILYVWMLYSFAQGDTLRRWRTEPFIMITDGYLLLCQQPKSPKNEEIGATFAAGRSMILNPKLLFGCCCSELETNFIHEHHNLKGFNVETIEYKNISFTVWDVGDTTFVDAQLPEHTRAYLCG</sequence>
<accession>A0AA36EHH5</accession>
<keyword evidence="2" id="KW-0342">GTP-binding</keyword>
<proteinExistence type="predicted"/>
<dbReference type="GO" id="GO:0005525">
    <property type="term" value="F:GTP binding"/>
    <property type="evidence" value="ECO:0007669"/>
    <property type="project" value="UniProtKB-KW"/>
</dbReference>
<evidence type="ECO:0000313" key="3">
    <source>
        <dbReference type="EMBL" id="CAI9295812.1"/>
    </source>
</evidence>
<protein>
    <submittedName>
        <fullName evidence="3">Uncharacterized protein</fullName>
    </submittedName>
</protein>
<evidence type="ECO:0000313" key="4">
    <source>
        <dbReference type="Proteomes" id="UP001177003"/>
    </source>
</evidence>
<dbReference type="EMBL" id="OX465084">
    <property type="protein sequence ID" value="CAI9295812.1"/>
    <property type="molecule type" value="Genomic_DNA"/>
</dbReference>
<dbReference type="InterPro" id="IPR027417">
    <property type="entry name" value="P-loop_NTPase"/>
</dbReference>
<reference evidence="3" key="1">
    <citation type="submission" date="2023-04" db="EMBL/GenBank/DDBJ databases">
        <authorList>
            <person name="Vijverberg K."/>
            <person name="Xiong W."/>
            <person name="Schranz E."/>
        </authorList>
    </citation>
    <scope>NUCLEOTIDE SEQUENCE</scope>
</reference>
<organism evidence="3 4">
    <name type="scientific">Lactuca saligna</name>
    <name type="common">Willowleaf lettuce</name>
    <dbReference type="NCBI Taxonomy" id="75948"/>
    <lineage>
        <taxon>Eukaryota</taxon>
        <taxon>Viridiplantae</taxon>
        <taxon>Streptophyta</taxon>
        <taxon>Embryophyta</taxon>
        <taxon>Tracheophyta</taxon>
        <taxon>Spermatophyta</taxon>
        <taxon>Magnoliopsida</taxon>
        <taxon>eudicotyledons</taxon>
        <taxon>Gunneridae</taxon>
        <taxon>Pentapetalae</taxon>
        <taxon>asterids</taxon>
        <taxon>campanulids</taxon>
        <taxon>Asterales</taxon>
        <taxon>Asteraceae</taxon>
        <taxon>Cichorioideae</taxon>
        <taxon>Cichorieae</taxon>
        <taxon>Lactucinae</taxon>
        <taxon>Lactuca</taxon>
    </lineage>
</organism>
<evidence type="ECO:0000256" key="2">
    <source>
        <dbReference type="ARBA" id="ARBA00023134"/>
    </source>
</evidence>
<dbReference type="InterPro" id="IPR006689">
    <property type="entry name" value="Small_GTPase_ARF/SAR"/>
</dbReference>
<name>A0AA36EHH5_LACSI</name>
<evidence type="ECO:0000256" key="1">
    <source>
        <dbReference type="ARBA" id="ARBA00022741"/>
    </source>
</evidence>
<dbReference type="Gene3D" id="3.40.50.300">
    <property type="entry name" value="P-loop containing nucleotide triphosphate hydrolases"/>
    <property type="match status" value="1"/>
</dbReference>
<dbReference type="Proteomes" id="UP001177003">
    <property type="component" value="Chromosome 8"/>
</dbReference>
<keyword evidence="1" id="KW-0547">Nucleotide-binding</keyword>
<gene>
    <name evidence="3" type="ORF">LSALG_LOCUS34730</name>
</gene>
<keyword evidence="4" id="KW-1185">Reference proteome</keyword>